<feature type="compositionally biased region" description="Polar residues" evidence="10">
    <location>
        <begin position="254"/>
        <end position="273"/>
    </location>
</feature>
<keyword evidence="5 9" id="KW-0297">G-protein coupled receptor</keyword>
<keyword evidence="6 11" id="KW-0472">Membrane</keyword>
<evidence type="ECO:0000256" key="10">
    <source>
        <dbReference type="SAM" id="MobiDB-lite"/>
    </source>
</evidence>
<feature type="compositionally biased region" description="Basic and acidic residues" evidence="10">
    <location>
        <begin position="473"/>
        <end position="482"/>
    </location>
</feature>
<comment type="caution">
    <text evidence="13">The sequence shown here is derived from an EMBL/GenBank/DDBJ whole genome shotgun (WGS) entry which is preliminary data.</text>
</comment>
<feature type="compositionally biased region" description="Polar residues" evidence="10">
    <location>
        <begin position="483"/>
        <end position="492"/>
    </location>
</feature>
<evidence type="ECO:0000256" key="4">
    <source>
        <dbReference type="ARBA" id="ARBA00022989"/>
    </source>
</evidence>
<dbReference type="SUPFAM" id="SSF81321">
    <property type="entry name" value="Family A G protein-coupled receptor-like"/>
    <property type="match status" value="1"/>
</dbReference>
<sequence>MDNNMTLNLSTQVPRGFIPGRVTTMSNETVINLPGDSRYFGIIVGLLVFIFGTAGNGITVWAYIRNKNLQTSFNVLIANLCLIDLLFSCIIIPFTVVTYFTGYNVYGNAFCSVVGYFYYASLASSLYNLTAIAVNRYSGIVKPNEYQRLFTGKRLAICIATIWLIPPILYIPIVAGRSIKFREDTLRCAVGSDNDVSPAIAWYNMVLNITFQAVPLIILIALYSAIFAKVKQVQKKMKEHQSSFRKSHKKLEKQGSNISNASSIKNRSGNTSDDTGDEFRPSSLIEGVTFRPVQTEHKKDVSSEIPSPAPTPTPAEDTRPTGDAVFMNHDDSASEQSESAPPSPDIAKASEKTRKRNSIWQLLIRNSQKLHSQNLEMENLSPRSPSLSVSTDQQWSEDETPSTPATPVMSPEPIEEVKRRVNNLEIKETRRKKSLSAPTLPIFDFSNSVLIKEATEAAKTHNHHLRVPGLDTTDSRTSDDSLQKSPNQTKTSYTKRKTETRARALSHENSPFKDKVSLSIRIKRQTKEWASNLSMHGDSEDDGQHPKRKRLGTIARKVQERNQRREDRERRKRKRLNLDQLLLGYE</sequence>
<keyword evidence="8 9" id="KW-0807">Transducer</keyword>
<feature type="region of interest" description="Disordered" evidence="10">
    <location>
        <begin position="459"/>
        <end position="511"/>
    </location>
</feature>
<evidence type="ECO:0000256" key="7">
    <source>
        <dbReference type="ARBA" id="ARBA00023170"/>
    </source>
</evidence>
<evidence type="ECO:0000256" key="11">
    <source>
        <dbReference type="SAM" id="Phobius"/>
    </source>
</evidence>
<feature type="compositionally biased region" description="Polar residues" evidence="10">
    <location>
        <begin position="377"/>
        <end position="394"/>
    </location>
</feature>
<keyword evidence="3 9" id="KW-0812">Transmembrane</keyword>
<evidence type="ECO:0000256" key="9">
    <source>
        <dbReference type="RuleBase" id="RU000688"/>
    </source>
</evidence>
<feature type="region of interest" description="Disordered" evidence="10">
    <location>
        <begin position="239"/>
        <end position="354"/>
    </location>
</feature>
<evidence type="ECO:0000256" key="6">
    <source>
        <dbReference type="ARBA" id="ARBA00023136"/>
    </source>
</evidence>
<dbReference type="Pfam" id="PF00001">
    <property type="entry name" value="7tm_1"/>
    <property type="match status" value="1"/>
</dbReference>
<feature type="compositionally biased region" description="Basic residues" evidence="10">
    <location>
        <begin position="239"/>
        <end position="251"/>
    </location>
</feature>
<organism evidence="13 14">
    <name type="scientific">Clavelina lepadiformis</name>
    <name type="common">Light-bulb sea squirt</name>
    <name type="synonym">Ascidia lepadiformis</name>
    <dbReference type="NCBI Taxonomy" id="159417"/>
    <lineage>
        <taxon>Eukaryota</taxon>
        <taxon>Metazoa</taxon>
        <taxon>Chordata</taxon>
        <taxon>Tunicata</taxon>
        <taxon>Ascidiacea</taxon>
        <taxon>Aplousobranchia</taxon>
        <taxon>Clavelinidae</taxon>
        <taxon>Clavelina</taxon>
    </lineage>
</organism>
<feature type="compositionally biased region" description="Basic and acidic residues" evidence="10">
    <location>
        <begin position="557"/>
        <end position="569"/>
    </location>
</feature>
<reference evidence="13 14" key="1">
    <citation type="submission" date="2024-02" db="EMBL/GenBank/DDBJ databases">
        <authorList>
            <person name="Daric V."/>
            <person name="Darras S."/>
        </authorList>
    </citation>
    <scope>NUCLEOTIDE SEQUENCE [LARGE SCALE GENOMIC DNA]</scope>
</reference>
<gene>
    <name evidence="13" type="ORF">CVLEPA_LOCUS21131</name>
</gene>
<evidence type="ECO:0000313" key="13">
    <source>
        <dbReference type="EMBL" id="CAK8689168.1"/>
    </source>
</evidence>
<feature type="transmembrane region" description="Helical" evidence="11">
    <location>
        <begin position="76"/>
        <end position="96"/>
    </location>
</feature>
<feature type="transmembrane region" description="Helical" evidence="11">
    <location>
        <begin position="39"/>
        <end position="64"/>
    </location>
</feature>
<evidence type="ECO:0000256" key="8">
    <source>
        <dbReference type="ARBA" id="ARBA00023224"/>
    </source>
</evidence>
<protein>
    <recommendedName>
        <fullName evidence="12">G-protein coupled receptors family 1 profile domain-containing protein</fullName>
    </recommendedName>
</protein>
<dbReference type="PRINTS" id="PR00237">
    <property type="entry name" value="GPCRRHODOPSN"/>
</dbReference>
<dbReference type="InterPro" id="IPR000276">
    <property type="entry name" value="GPCR_Rhodpsn"/>
</dbReference>
<feature type="transmembrane region" description="Helical" evidence="11">
    <location>
        <begin position="200"/>
        <end position="228"/>
    </location>
</feature>
<feature type="region of interest" description="Disordered" evidence="10">
    <location>
        <begin position="530"/>
        <end position="572"/>
    </location>
</feature>
<dbReference type="PROSITE" id="PS50262">
    <property type="entry name" value="G_PROTEIN_RECEP_F1_2"/>
    <property type="match status" value="1"/>
</dbReference>
<keyword evidence="14" id="KW-1185">Reference proteome</keyword>
<evidence type="ECO:0000256" key="5">
    <source>
        <dbReference type="ARBA" id="ARBA00023040"/>
    </source>
</evidence>
<keyword evidence="4 11" id="KW-1133">Transmembrane helix</keyword>
<evidence type="ECO:0000259" key="12">
    <source>
        <dbReference type="PROSITE" id="PS50262"/>
    </source>
</evidence>
<comment type="similarity">
    <text evidence="9">Belongs to the G-protein coupled receptor 1 family.</text>
</comment>
<feature type="transmembrane region" description="Helical" evidence="11">
    <location>
        <begin position="116"/>
        <end position="134"/>
    </location>
</feature>
<evidence type="ECO:0000256" key="1">
    <source>
        <dbReference type="ARBA" id="ARBA00004651"/>
    </source>
</evidence>
<feature type="transmembrane region" description="Helical" evidence="11">
    <location>
        <begin position="155"/>
        <end position="175"/>
    </location>
</feature>
<keyword evidence="7 9" id="KW-0675">Receptor</keyword>
<dbReference type="EMBL" id="CAWYQH010000108">
    <property type="protein sequence ID" value="CAK8689168.1"/>
    <property type="molecule type" value="Genomic_DNA"/>
</dbReference>
<dbReference type="InterPro" id="IPR017452">
    <property type="entry name" value="GPCR_Rhodpsn_7TM"/>
</dbReference>
<dbReference type="PANTHER" id="PTHR24228:SF59">
    <property type="entry name" value="NEUROPEPTIDE RECEPTOR 15"/>
    <property type="match status" value="1"/>
</dbReference>
<dbReference type="Proteomes" id="UP001642483">
    <property type="component" value="Unassembled WGS sequence"/>
</dbReference>
<dbReference type="CDD" id="cd00637">
    <property type="entry name" value="7tm_classA_rhodopsin-like"/>
    <property type="match status" value="1"/>
</dbReference>
<keyword evidence="2" id="KW-1003">Cell membrane</keyword>
<evidence type="ECO:0000256" key="2">
    <source>
        <dbReference type="ARBA" id="ARBA00022475"/>
    </source>
</evidence>
<proteinExistence type="inferred from homology"/>
<feature type="domain" description="G-protein coupled receptors family 1 profile" evidence="12">
    <location>
        <begin position="55"/>
        <end position="251"/>
    </location>
</feature>
<comment type="subcellular location">
    <subcellularLocation>
        <location evidence="1">Cell membrane</location>
        <topology evidence="1">Multi-pass membrane protein</topology>
    </subcellularLocation>
</comment>
<evidence type="ECO:0000313" key="14">
    <source>
        <dbReference type="Proteomes" id="UP001642483"/>
    </source>
</evidence>
<name>A0ABP0GBI8_CLALP</name>
<dbReference type="PANTHER" id="PTHR24228">
    <property type="entry name" value="B2 BRADYKININ RECEPTOR/ANGIOTENSIN II RECEPTOR"/>
    <property type="match status" value="1"/>
</dbReference>
<evidence type="ECO:0000256" key="3">
    <source>
        <dbReference type="ARBA" id="ARBA00022692"/>
    </source>
</evidence>
<feature type="compositionally biased region" description="Basic and acidic residues" evidence="10">
    <location>
        <begin position="496"/>
        <end position="511"/>
    </location>
</feature>
<dbReference type="Gene3D" id="1.20.1070.10">
    <property type="entry name" value="Rhodopsin 7-helix transmembrane proteins"/>
    <property type="match status" value="1"/>
</dbReference>
<feature type="region of interest" description="Disordered" evidence="10">
    <location>
        <begin position="377"/>
        <end position="410"/>
    </location>
</feature>
<accession>A0ABP0GBI8</accession>
<dbReference type="PROSITE" id="PS00237">
    <property type="entry name" value="G_PROTEIN_RECEP_F1_1"/>
    <property type="match status" value="1"/>
</dbReference>